<dbReference type="InterPro" id="IPR015424">
    <property type="entry name" value="PyrdxlP-dep_Trfase"/>
</dbReference>
<evidence type="ECO:0000256" key="5">
    <source>
        <dbReference type="ARBA" id="ARBA00037974"/>
    </source>
</evidence>
<evidence type="ECO:0000256" key="4">
    <source>
        <dbReference type="ARBA" id="ARBA00023239"/>
    </source>
</evidence>
<keyword evidence="3" id="KW-0663">Pyridoxal phosphate</keyword>
<evidence type="ECO:0000313" key="7">
    <source>
        <dbReference type="EMBL" id="MBC8562629.1"/>
    </source>
</evidence>
<sequence>MYDFDKEINRRNTGSLKWDVPEGELPMWVADMDFETAPAVKQALEKRAAHGVFGYSILPDAWYEAYRNWWSSRHGLQIEKEWLVFCTGVIPALSTAVRKLTTPGEKILIQTPVYNIFFNSIINNGRFVAESPLAYDGDRYTIDWEDLEQKLSDPQVSMMILCNPHNPVGNIWDRKTLERIGELCRKYHVIVFSDEIHCDLTAPGKEYVPFAGVSEICRSISVTAIAPTKAFNIAGLQTAAVMVPDELLRHRMWRALNSDEVAEPNAFAVDATVAAFGEGGEWLDALREYLQENKKTVKEYIQKEIPQIKVGSLDVTYLLWLDCSKITDNTEGLNVYLRKKAGVYLSEGNIFGGNGAGFLRFNTATTRKNILEGLKRLKSGIEGYLSRP</sequence>
<dbReference type="CDD" id="cd00609">
    <property type="entry name" value="AAT_like"/>
    <property type="match status" value="1"/>
</dbReference>
<comment type="caution">
    <text evidence="7">The sequence shown here is derived from an EMBL/GenBank/DDBJ whole genome shotgun (WGS) entry which is preliminary data.</text>
</comment>
<reference evidence="7 8" key="1">
    <citation type="submission" date="2020-08" db="EMBL/GenBank/DDBJ databases">
        <title>Genome public.</title>
        <authorList>
            <person name="Liu C."/>
            <person name="Sun Q."/>
        </authorList>
    </citation>
    <scope>NUCLEOTIDE SEQUENCE [LARGE SCALE GENOMIC DNA]</scope>
    <source>
        <strain evidence="7 8">NSJ-37</strain>
    </source>
</reference>
<comment type="similarity">
    <text evidence="5">Belongs to the class-II pyridoxal-phosphate-dependent aminotransferase family. MalY/PatB cystathionine beta-lyase subfamily.</text>
</comment>
<dbReference type="Proteomes" id="UP000606193">
    <property type="component" value="Unassembled WGS sequence"/>
</dbReference>
<dbReference type="InterPro" id="IPR051798">
    <property type="entry name" value="Class-II_PLP-Dep_Aminotrans"/>
</dbReference>
<evidence type="ECO:0000313" key="8">
    <source>
        <dbReference type="Proteomes" id="UP000606193"/>
    </source>
</evidence>
<name>A0ABR7N286_9FIRM</name>
<keyword evidence="8" id="KW-1185">Reference proteome</keyword>
<dbReference type="Gene3D" id="3.90.1150.10">
    <property type="entry name" value="Aspartate Aminotransferase, domain 1"/>
    <property type="match status" value="1"/>
</dbReference>
<dbReference type="NCBIfam" id="TIGR04350">
    <property type="entry name" value="C_S_lyase_PatB"/>
    <property type="match status" value="1"/>
</dbReference>
<keyword evidence="7" id="KW-0808">Transferase</keyword>
<dbReference type="Gene3D" id="3.40.640.10">
    <property type="entry name" value="Type I PLP-dependent aspartate aminotransferase-like (Major domain)"/>
    <property type="match status" value="1"/>
</dbReference>
<organism evidence="7 8">
    <name type="scientific">Jutongia huaianensis</name>
    <dbReference type="NCBI Taxonomy" id="2763668"/>
    <lineage>
        <taxon>Bacteria</taxon>
        <taxon>Bacillati</taxon>
        <taxon>Bacillota</taxon>
        <taxon>Clostridia</taxon>
        <taxon>Lachnospirales</taxon>
        <taxon>Lachnospiraceae</taxon>
        <taxon>Jutongia</taxon>
    </lineage>
</organism>
<accession>A0ABR7N286</accession>
<dbReference type="InterPro" id="IPR004839">
    <property type="entry name" value="Aminotransferase_I/II_large"/>
</dbReference>
<dbReference type="InterPro" id="IPR015422">
    <property type="entry name" value="PyrdxlP-dep_Trfase_small"/>
</dbReference>
<dbReference type="EC" id="4.4.1.13" evidence="2"/>
<gene>
    <name evidence="7" type="ORF">H8704_08315</name>
</gene>
<dbReference type="Pfam" id="PF00155">
    <property type="entry name" value="Aminotran_1_2"/>
    <property type="match status" value="1"/>
</dbReference>
<evidence type="ECO:0000256" key="1">
    <source>
        <dbReference type="ARBA" id="ARBA00001933"/>
    </source>
</evidence>
<evidence type="ECO:0000256" key="3">
    <source>
        <dbReference type="ARBA" id="ARBA00022898"/>
    </source>
</evidence>
<evidence type="ECO:0000256" key="2">
    <source>
        <dbReference type="ARBA" id="ARBA00012224"/>
    </source>
</evidence>
<dbReference type="PANTHER" id="PTHR43525:SF1">
    <property type="entry name" value="PROTEIN MALY"/>
    <property type="match status" value="1"/>
</dbReference>
<protein>
    <recommendedName>
        <fullName evidence="2">cysteine-S-conjugate beta-lyase</fullName>
        <ecNumber evidence="2">4.4.1.13</ecNumber>
    </recommendedName>
</protein>
<comment type="cofactor">
    <cofactor evidence="1">
        <name>pyridoxal 5'-phosphate</name>
        <dbReference type="ChEBI" id="CHEBI:597326"/>
    </cofactor>
</comment>
<feature type="domain" description="Aminotransferase class I/classII large" evidence="6">
    <location>
        <begin position="31"/>
        <end position="377"/>
    </location>
</feature>
<dbReference type="PANTHER" id="PTHR43525">
    <property type="entry name" value="PROTEIN MALY"/>
    <property type="match status" value="1"/>
</dbReference>
<evidence type="ECO:0000259" key="6">
    <source>
        <dbReference type="Pfam" id="PF00155"/>
    </source>
</evidence>
<dbReference type="EMBL" id="JACRSX010000010">
    <property type="protein sequence ID" value="MBC8562629.1"/>
    <property type="molecule type" value="Genomic_DNA"/>
</dbReference>
<dbReference type="SUPFAM" id="SSF53383">
    <property type="entry name" value="PLP-dependent transferases"/>
    <property type="match status" value="1"/>
</dbReference>
<dbReference type="InterPro" id="IPR027619">
    <property type="entry name" value="C-S_lyase_PatB-like"/>
</dbReference>
<dbReference type="InterPro" id="IPR015421">
    <property type="entry name" value="PyrdxlP-dep_Trfase_major"/>
</dbReference>
<keyword evidence="4" id="KW-0456">Lyase</keyword>
<keyword evidence="7" id="KW-0032">Aminotransferase</keyword>
<proteinExistence type="inferred from homology"/>
<dbReference type="RefSeq" id="WP_249297976.1">
    <property type="nucleotide sequence ID" value="NZ_JACRSX010000010.1"/>
</dbReference>
<dbReference type="GO" id="GO:0008483">
    <property type="term" value="F:transaminase activity"/>
    <property type="evidence" value="ECO:0007669"/>
    <property type="project" value="UniProtKB-KW"/>
</dbReference>